<sequence>MLRVAPALAARRAITRRSNRPQNKALRVAPEQAARRAGGRKLCKKRGYGVFQHQATPTSFPMIEIPRDS</sequence>
<name>A0A392R2E9_9FABA</name>
<evidence type="ECO:0000313" key="3">
    <source>
        <dbReference type="Proteomes" id="UP000265520"/>
    </source>
</evidence>
<accession>A0A392R2E9</accession>
<protein>
    <submittedName>
        <fullName evidence="2">Uncharacterized protein</fullName>
    </submittedName>
</protein>
<comment type="caution">
    <text evidence="2">The sequence shown here is derived from an EMBL/GenBank/DDBJ whole genome shotgun (WGS) entry which is preliminary data.</text>
</comment>
<evidence type="ECO:0000256" key="1">
    <source>
        <dbReference type="SAM" id="MobiDB-lite"/>
    </source>
</evidence>
<proteinExistence type="predicted"/>
<reference evidence="2 3" key="1">
    <citation type="journal article" date="2018" name="Front. Plant Sci.">
        <title>Red Clover (Trifolium pratense) and Zigzag Clover (T. medium) - A Picture of Genomic Similarities and Differences.</title>
        <authorList>
            <person name="Dluhosova J."/>
            <person name="Istvanek J."/>
            <person name="Nedelnik J."/>
            <person name="Repkova J."/>
        </authorList>
    </citation>
    <scope>NUCLEOTIDE SEQUENCE [LARGE SCALE GENOMIC DNA]</scope>
    <source>
        <strain evidence="3">cv. 10/8</strain>
        <tissue evidence="2">Leaf</tissue>
    </source>
</reference>
<dbReference type="EMBL" id="LXQA010178256">
    <property type="protein sequence ID" value="MCI30262.1"/>
    <property type="molecule type" value="Genomic_DNA"/>
</dbReference>
<feature type="region of interest" description="Disordered" evidence="1">
    <location>
        <begin position="13"/>
        <end position="40"/>
    </location>
</feature>
<dbReference type="Proteomes" id="UP000265520">
    <property type="component" value="Unassembled WGS sequence"/>
</dbReference>
<evidence type="ECO:0000313" key="2">
    <source>
        <dbReference type="EMBL" id="MCI30262.1"/>
    </source>
</evidence>
<organism evidence="2 3">
    <name type="scientific">Trifolium medium</name>
    <dbReference type="NCBI Taxonomy" id="97028"/>
    <lineage>
        <taxon>Eukaryota</taxon>
        <taxon>Viridiplantae</taxon>
        <taxon>Streptophyta</taxon>
        <taxon>Embryophyta</taxon>
        <taxon>Tracheophyta</taxon>
        <taxon>Spermatophyta</taxon>
        <taxon>Magnoliopsida</taxon>
        <taxon>eudicotyledons</taxon>
        <taxon>Gunneridae</taxon>
        <taxon>Pentapetalae</taxon>
        <taxon>rosids</taxon>
        <taxon>fabids</taxon>
        <taxon>Fabales</taxon>
        <taxon>Fabaceae</taxon>
        <taxon>Papilionoideae</taxon>
        <taxon>50 kb inversion clade</taxon>
        <taxon>NPAAA clade</taxon>
        <taxon>Hologalegina</taxon>
        <taxon>IRL clade</taxon>
        <taxon>Trifolieae</taxon>
        <taxon>Trifolium</taxon>
    </lineage>
</organism>
<keyword evidence="3" id="KW-1185">Reference proteome</keyword>
<dbReference type="AlphaFoldDB" id="A0A392R2E9"/>